<dbReference type="GO" id="GO:0006397">
    <property type="term" value="P:mRNA processing"/>
    <property type="evidence" value="ECO:0007669"/>
    <property type="project" value="UniProtKB-KW"/>
</dbReference>
<reference evidence="7" key="1">
    <citation type="submission" date="2014-09" db="EMBL/GenBank/DDBJ databases">
        <authorList>
            <person name="Magalhaes I.L.F."/>
            <person name="Oliveira U."/>
            <person name="Santos F.R."/>
            <person name="Vidigal T.H.D.A."/>
            <person name="Brescovit A.D."/>
            <person name="Santos A.J."/>
        </authorList>
    </citation>
    <scope>NUCLEOTIDE SEQUENCE</scope>
    <source>
        <tissue evidence="7">Shoot tissue taken approximately 20 cm above the soil surface</tissue>
    </source>
</reference>
<keyword evidence="3" id="KW-0508">mRNA splicing</keyword>
<protein>
    <recommendedName>
        <fullName evidence="6">SDE2/SF3A3 SAP domain-containing protein</fullName>
    </recommendedName>
</protein>
<keyword evidence="2" id="KW-0507">mRNA processing</keyword>
<reference evidence="7" key="2">
    <citation type="journal article" date="2015" name="Data Brief">
        <title>Shoot transcriptome of the giant reed, Arundo donax.</title>
        <authorList>
            <person name="Barrero R.A."/>
            <person name="Guerrero F.D."/>
            <person name="Moolhuijzen P."/>
            <person name="Goolsby J.A."/>
            <person name="Tidwell J."/>
            <person name="Bellgard S.E."/>
            <person name="Bellgard M.I."/>
        </authorList>
    </citation>
    <scope>NUCLEOTIDE SEQUENCE</scope>
    <source>
        <tissue evidence="7">Shoot tissue taken approximately 20 cm above the soil surface</tissue>
    </source>
</reference>
<proteinExistence type="predicted"/>
<feature type="region of interest" description="Disordered" evidence="5">
    <location>
        <begin position="1"/>
        <end position="95"/>
    </location>
</feature>
<comment type="subcellular location">
    <subcellularLocation>
        <location evidence="1">Nucleus</location>
    </subcellularLocation>
</comment>
<feature type="region of interest" description="Disordered" evidence="5">
    <location>
        <begin position="121"/>
        <end position="148"/>
    </location>
</feature>
<dbReference type="PANTHER" id="PTHR12786:SF1">
    <property type="entry name" value="SPLICING REGULATOR SDE2"/>
    <property type="match status" value="1"/>
</dbReference>
<dbReference type="Pfam" id="PF13297">
    <property type="entry name" value="SDE2_2C"/>
    <property type="match status" value="1"/>
</dbReference>
<evidence type="ECO:0000256" key="2">
    <source>
        <dbReference type="ARBA" id="ARBA00022664"/>
    </source>
</evidence>
<evidence type="ECO:0000256" key="1">
    <source>
        <dbReference type="ARBA" id="ARBA00004123"/>
    </source>
</evidence>
<keyword evidence="4" id="KW-0539">Nucleus</keyword>
<feature type="compositionally biased region" description="Polar residues" evidence="5">
    <location>
        <begin position="121"/>
        <end position="131"/>
    </location>
</feature>
<feature type="compositionally biased region" description="Low complexity" evidence="5">
    <location>
        <begin position="34"/>
        <end position="44"/>
    </location>
</feature>
<dbReference type="InterPro" id="IPR025086">
    <property type="entry name" value="SDE2/SF3A3_SAP"/>
</dbReference>
<evidence type="ECO:0000259" key="6">
    <source>
        <dbReference type="Pfam" id="PF13297"/>
    </source>
</evidence>
<evidence type="ECO:0000313" key="7">
    <source>
        <dbReference type="EMBL" id="JAD78767.1"/>
    </source>
</evidence>
<evidence type="ECO:0000256" key="3">
    <source>
        <dbReference type="ARBA" id="ARBA00023187"/>
    </source>
</evidence>
<dbReference type="PANTHER" id="PTHR12786">
    <property type="entry name" value="SPLICING FACTOR SF3A-RELATED"/>
    <property type="match status" value="1"/>
</dbReference>
<feature type="domain" description="SDE2/SF3A3 SAP" evidence="6">
    <location>
        <begin position="138"/>
        <end position="211"/>
    </location>
</feature>
<dbReference type="GO" id="GO:0005634">
    <property type="term" value="C:nucleus"/>
    <property type="evidence" value="ECO:0007669"/>
    <property type="project" value="UniProtKB-SubCell"/>
</dbReference>
<dbReference type="EMBL" id="GBRH01219128">
    <property type="protein sequence ID" value="JAD78767.1"/>
    <property type="molecule type" value="Transcribed_RNA"/>
</dbReference>
<organism evidence="7">
    <name type="scientific">Arundo donax</name>
    <name type="common">Giant reed</name>
    <name type="synonym">Donax arundinaceus</name>
    <dbReference type="NCBI Taxonomy" id="35708"/>
    <lineage>
        <taxon>Eukaryota</taxon>
        <taxon>Viridiplantae</taxon>
        <taxon>Streptophyta</taxon>
        <taxon>Embryophyta</taxon>
        <taxon>Tracheophyta</taxon>
        <taxon>Spermatophyta</taxon>
        <taxon>Magnoliopsida</taxon>
        <taxon>Liliopsida</taxon>
        <taxon>Poales</taxon>
        <taxon>Poaceae</taxon>
        <taxon>PACMAD clade</taxon>
        <taxon>Arundinoideae</taxon>
        <taxon>Arundineae</taxon>
        <taxon>Arundo</taxon>
    </lineage>
</organism>
<feature type="compositionally biased region" description="Basic and acidic residues" evidence="5">
    <location>
        <begin position="46"/>
        <end position="55"/>
    </location>
</feature>
<evidence type="ECO:0000256" key="4">
    <source>
        <dbReference type="ARBA" id="ARBA00023242"/>
    </source>
</evidence>
<sequence length="217" mass="22836">MDADEGTDTKSVVLDDGNCSNVSSKSEDEKLDLDSVSGSQSEGESSGDKSRHSDSEENGNCAQETVEPTMGSGAEGGNFELDGSAEPEIGMVEQPTSVNDAVNVASEEALKLEEAKADVGNTASATLNQNDPKVPQVEESVNGNKSLHSEPLDLAKYSLAAELEVLGLETLKMELQTRGLKCGGTLQERATRLFLLKTTPLDKIPKKLLAKPIAGGK</sequence>
<evidence type="ECO:0000256" key="5">
    <source>
        <dbReference type="SAM" id="MobiDB-lite"/>
    </source>
</evidence>
<dbReference type="InterPro" id="IPR051421">
    <property type="entry name" value="RNA_Proc_DNA_Dmg_Regulator"/>
</dbReference>
<name>A0A0A9D4T7_ARUDO</name>
<dbReference type="GO" id="GO:0008380">
    <property type="term" value="P:RNA splicing"/>
    <property type="evidence" value="ECO:0007669"/>
    <property type="project" value="UniProtKB-KW"/>
</dbReference>
<dbReference type="AlphaFoldDB" id="A0A0A9D4T7"/>
<accession>A0A0A9D4T7</accession>